<dbReference type="AlphaFoldDB" id="A0A1D6I3N5"/>
<gene>
    <name evidence="1" type="ORF">ZEAMMB73_Zm00001d020352</name>
</gene>
<name>A0A1D6I3N5_MAIZE</name>
<evidence type="ECO:0000313" key="1">
    <source>
        <dbReference type="EMBL" id="ONM54754.1"/>
    </source>
</evidence>
<dbReference type="EMBL" id="CM007650">
    <property type="protein sequence ID" value="ONM54754.1"/>
    <property type="molecule type" value="Genomic_DNA"/>
</dbReference>
<accession>A0A1D6I3N5</accession>
<dbReference type="ExpressionAtlas" id="A0A1D6I3N5">
    <property type="expression patterns" value="baseline and differential"/>
</dbReference>
<dbReference type="InParanoid" id="A0A1D6I3N5"/>
<organism evidence="1">
    <name type="scientific">Zea mays</name>
    <name type="common">Maize</name>
    <dbReference type="NCBI Taxonomy" id="4577"/>
    <lineage>
        <taxon>Eukaryota</taxon>
        <taxon>Viridiplantae</taxon>
        <taxon>Streptophyta</taxon>
        <taxon>Embryophyta</taxon>
        <taxon>Tracheophyta</taxon>
        <taxon>Spermatophyta</taxon>
        <taxon>Magnoliopsida</taxon>
        <taxon>Liliopsida</taxon>
        <taxon>Poales</taxon>
        <taxon>Poaceae</taxon>
        <taxon>PACMAD clade</taxon>
        <taxon>Panicoideae</taxon>
        <taxon>Andropogonodae</taxon>
        <taxon>Andropogoneae</taxon>
        <taxon>Tripsacinae</taxon>
        <taxon>Zea</taxon>
    </lineage>
</organism>
<reference evidence="1" key="1">
    <citation type="submission" date="2015-12" db="EMBL/GenBank/DDBJ databases">
        <title>Update maize B73 reference genome by single molecule sequencing technologies.</title>
        <authorList>
            <consortium name="Maize Genome Sequencing Project"/>
            <person name="Ware D."/>
        </authorList>
    </citation>
    <scope>NUCLEOTIDE SEQUENCE [LARGE SCALE GENOMIC DNA]</scope>
    <source>
        <tissue evidence="1">Seedling</tissue>
    </source>
</reference>
<sequence length="137" mass="14820">MHDVGPDPSSSVAAGGGGFHHATDGSSPGMGEGSVAGARPVSSLAMVMDPYPTPTPGQYDSSHFFHGHPRYGPMVFSTLGKLEEPFELTFVSNSAVMVKHSFACMYQQLKCKYDIIIVQYRNNYLSYLIVKSKTVLV</sequence>
<protein>
    <submittedName>
        <fullName evidence="1">Uncharacterized protein</fullName>
    </submittedName>
</protein>
<proteinExistence type="predicted"/>